<dbReference type="PANTHER" id="PTHR10073">
    <property type="entry name" value="DNA MISMATCH REPAIR PROTEIN MLH, PMS, MUTL"/>
    <property type="match status" value="1"/>
</dbReference>
<dbReference type="Pfam" id="PF01119">
    <property type="entry name" value="DNA_mis_repair"/>
    <property type="match status" value="1"/>
</dbReference>
<evidence type="ECO:0008006" key="8">
    <source>
        <dbReference type="Google" id="ProtNLM"/>
    </source>
</evidence>
<dbReference type="OrthoDB" id="429932at2759"/>
<dbReference type="InterPro" id="IPR020568">
    <property type="entry name" value="Ribosomal_Su5_D2-typ_SF"/>
</dbReference>
<dbReference type="SUPFAM" id="SSF54211">
    <property type="entry name" value="Ribosomal protein S5 domain 2-like"/>
    <property type="match status" value="1"/>
</dbReference>
<evidence type="ECO:0000313" key="6">
    <source>
        <dbReference type="EnsemblMetazoa" id="XP_030855241"/>
    </source>
</evidence>
<dbReference type="NCBIfam" id="TIGR00585">
    <property type="entry name" value="mutl"/>
    <property type="match status" value="1"/>
</dbReference>
<dbReference type="OMA" id="CADLIRC"/>
<dbReference type="InterPro" id="IPR014721">
    <property type="entry name" value="Ribsml_uS5_D2-typ_fold_subgr"/>
</dbReference>
<proteinExistence type="inferred from homology"/>
<dbReference type="GO" id="GO:0016887">
    <property type="term" value="F:ATP hydrolysis activity"/>
    <property type="evidence" value="ECO:0000318"/>
    <property type="project" value="GO_Central"/>
</dbReference>
<comment type="similarity">
    <text evidence="1">Belongs to the DNA mismatch repair MutL/HexB family.</text>
</comment>
<dbReference type="PANTHER" id="PTHR10073:SF47">
    <property type="entry name" value="DNA MISMATCH REPAIR PROTEIN MLH3"/>
    <property type="match status" value="1"/>
</dbReference>
<feature type="region of interest" description="Disordered" evidence="3">
    <location>
        <begin position="729"/>
        <end position="774"/>
    </location>
</feature>
<feature type="compositionally biased region" description="Basic and acidic residues" evidence="3">
    <location>
        <begin position="1244"/>
        <end position="1260"/>
    </location>
</feature>
<dbReference type="InterPro" id="IPR037198">
    <property type="entry name" value="MutL_C_sf"/>
</dbReference>
<feature type="domain" description="MutL C-terminal dimerisation" evidence="4">
    <location>
        <begin position="1401"/>
        <end position="1584"/>
    </location>
</feature>
<dbReference type="InterPro" id="IPR013507">
    <property type="entry name" value="DNA_mismatch_S5_2-like"/>
</dbReference>
<accession>A0A7M7T5G4</accession>
<dbReference type="InterPro" id="IPR042120">
    <property type="entry name" value="MutL_C_dimsub"/>
</dbReference>
<dbReference type="GeneID" id="115929660"/>
<dbReference type="GO" id="GO:0140664">
    <property type="term" value="F:ATP-dependent DNA damage sensor activity"/>
    <property type="evidence" value="ECO:0007669"/>
    <property type="project" value="InterPro"/>
</dbReference>
<evidence type="ECO:0000256" key="2">
    <source>
        <dbReference type="ARBA" id="ARBA00022763"/>
    </source>
</evidence>
<keyword evidence="7" id="KW-1185">Reference proteome</keyword>
<dbReference type="InParanoid" id="A0A7M7T5G4"/>
<dbReference type="Gene3D" id="3.30.1540.20">
    <property type="entry name" value="MutL, C-terminal domain, dimerisation subdomain"/>
    <property type="match status" value="1"/>
</dbReference>
<feature type="region of interest" description="Disordered" evidence="3">
    <location>
        <begin position="1243"/>
        <end position="1262"/>
    </location>
</feature>
<evidence type="ECO:0000313" key="7">
    <source>
        <dbReference type="Proteomes" id="UP000007110"/>
    </source>
</evidence>
<evidence type="ECO:0000259" key="4">
    <source>
        <dbReference type="SMART" id="SM00853"/>
    </source>
</evidence>
<dbReference type="Gene3D" id="3.30.565.10">
    <property type="entry name" value="Histidine kinase-like ATPase, C-terminal domain"/>
    <property type="match status" value="1"/>
</dbReference>
<dbReference type="GO" id="GO:0032300">
    <property type="term" value="C:mismatch repair complex"/>
    <property type="evidence" value="ECO:0000318"/>
    <property type="project" value="GO_Central"/>
</dbReference>
<feature type="region of interest" description="Disordered" evidence="3">
    <location>
        <begin position="656"/>
        <end position="677"/>
    </location>
</feature>
<dbReference type="GO" id="GO:0030983">
    <property type="term" value="F:mismatched DNA binding"/>
    <property type="evidence" value="ECO:0007669"/>
    <property type="project" value="InterPro"/>
</dbReference>
<dbReference type="InterPro" id="IPR038973">
    <property type="entry name" value="MutL/Mlh/Pms-like"/>
</dbReference>
<protein>
    <recommendedName>
        <fullName evidence="8">DNA mismatch repair protein Mlh3</fullName>
    </recommendedName>
</protein>
<reference evidence="7" key="1">
    <citation type="submission" date="2015-02" db="EMBL/GenBank/DDBJ databases">
        <title>Genome sequencing for Strongylocentrotus purpuratus.</title>
        <authorList>
            <person name="Murali S."/>
            <person name="Liu Y."/>
            <person name="Vee V."/>
            <person name="English A."/>
            <person name="Wang M."/>
            <person name="Skinner E."/>
            <person name="Han Y."/>
            <person name="Muzny D.M."/>
            <person name="Worley K.C."/>
            <person name="Gibbs R.A."/>
        </authorList>
    </citation>
    <scope>NUCLEOTIDE SEQUENCE</scope>
</reference>
<dbReference type="SMART" id="SM00853">
    <property type="entry name" value="MutL_C"/>
    <property type="match status" value="1"/>
</dbReference>
<dbReference type="RefSeq" id="XP_030855241.1">
    <property type="nucleotide sequence ID" value="XM_030999381.1"/>
</dbReference>
<keyword evidence="2" id="KW-0227">DNA damage</keyword>
<dbReference type="SUPFAM" id="SSF118116">
    <property type="entry name" value="DNA mismatch repair protein MutL"/>
    <property type="match status" value="1"/>
</dbReference>
<dbReference type="GO" id="GO:0006298">
    <property type="term" value="P:mismatch repair"/>
    <property type="evidence" value="ECO:0000318"/>
    <property type="project" value="GO_Central"/>
</dbReference>
<evidence type="ECO:0000256" key="3">
    <source>
        <dbReference type="SAM" id="MobiDB-lite"/>
    </source>
</evidence>
<evidence type="ECO:0000256" key="1">
    <source>
        <dbReference type="ARBA" id="ARBA00006082"/>
    </source>
</evidence>
<feature type="compositionally biased region" description="Polar residues" evidence="3">
    <location>
        <begin position="729"/>
        <end position="745"/>
    </location>
</feature>
<dbReference type="SMART" id="SM01340">
    <property type="entry name" value="DNA_mis_repair"/>
    <property type="match status" value="1"/>
</dbReference>
<dbReference type="InterPro" id="IPR002099">
    <property type="entry name" value="MutL/Mlh/PMS"/>
</dbReference>
<dbReference type="Pfam" id="PF13589">
    <property type="entry name" value="HATPase_c_3"/>
    <property type="match status" value="1"/>
</dbReference>
<dbReference type="KEGG" id="spu:115929660"/>
<feature type="domain" description="DNA mismatch repair protein S5" evidence="5">
    <location>
        <begin position="218"/>
        <end position="366"/>
    </location>
</feature>
<dbReference type="SUPFAM" id="SSF55874">
    <property type="entry name" value="ATPase domain of HSP90 chaperone/DNA topoisomerase II/histidine kinase"/>
    <property type="match status" value="1"/>
</dbReference>
<dbReference type="EnsemblMetazoa" id="XM_030999381">
    <property type="protein sequence ID" value="XP_030855241"/>
    <property type="gene ID" value="LOC115929660"/>
</dbReference>
<dbReference type="CDD" id="cd03486">
    <property type="entry name" value="MutL_Trans_MLH3"/>
    <property type="match status" value="1"/>
</dbReference>
<organism evidence="6 7">
    <name type="scientific">Strongylocentrotus purpuratus</name>
    <name type="common">Purple sea urchin</name>
    <dbReference type="NCBI Taxonomy" id="7668"/>
    <lineage>
        <taxon>Eukaryota</taxon>
        <taxon>Metazoa</taxon>
        <taxon>Echinodermata</taxon>
        <taxon>Eleutherozoa</taxon>
        <taxon>Echinozoa</taxon>
        <taxon>Echinoidea</taxon>
        <taxon>Euechinoidea</taxon>
        <taxon>Echinacea</taxon>
        <taxon>Camarodonta</taxon>
        <taxon>Echinidea</taxon>
        <taxon>Strongylocentrotidae</taxon>
        <taxon>Strongylocentrotus</taxon>
    </lineage>
</organism>
<feature type="compositionally biased region" description="Basic and acidic residues" evidence="3">
    <location>
        <begin position="663"/>
        <end position="676"/>
    </location>
</feature>
<dbReference type="Proteomes" id="UP000007110">
    <property type="component" value="Unassembled WGS sequence"/>
</dbReference>
<dbReference type="InterPro" id="IPR042121">
    <property type="entry name" value="MutL_C_regsub"/>
</dbReference>
<dbReference type="InterPro" id="IPR036890">
    <property type="entry name" value="HATPase_C_sf"/>
</dbReference>
<evidence type="ECO:0000259" key="5">
    <source>
        <dbReference type="SMART" id="SM01340"/>
    </source>
</evidence>
<dbReference type="CDD" id="cd16926">
    <property type="entry name" value="HATPase_MutL-MLH-PMS-like"/>
    <property type="match status" value="1"/>
</dbReference>
<sequence length="1645" mass="180199">MSLDQLAPIQYLSQDVKNQLRSGIATPSVVQCVEELVVNSIDAGASCIAVRVDLPDCKVQVVDNGRGITKDDMLYVGERYATSKCHDTKDLENISHYGYRGEALASIKEISSVLEISSRARGSEVTYSKLYRHGKDQGISKHSKVRPSGGTTVAAHNVFYNLPVRRKVLCSPLVYEQICKRLQAISLIHPQISLTLRNDSTGVKSIQTHNSSSIVQTFGYLFGKDVADCLKEVNHIRTIFNVSGFIGTTSFRNKSLQFVYVNGRLVLKTKIHKLINELLSNSLVTKSKGKNQDTALGYTMKSNAASSTCQPSPGGNQVEYGIFVLNITCPRSEYDITLDPSKTLIEFRDWEGAVTCVHELVTSFLHREHLTMKLTVTQRGSETGLQERGSLSSDNVASKETDVCVNAISTTDCTNAVQSTCVRRQTIPGPQVSPMVNDQNSCDVETIADSNREGDGACIDVSLNNPDKTPDAFGDATERMDESEIIQSDARETTVSQCELNTHADMEKILPACASSHTDPVVDAHCQPCGGILATKPEPTTPGMERKAGDSPLEMQSVTAKVLSCNGGENTTISEALLTSSSSELDIGSSEETLTSSEVEIRTPESDVHQCCDARCRSLRRDDTDSGLKVADLLSPRTKLAVKARNSLSMFRRSVKKKRLTKAAKDESSKKSEQKVNKHLQFVSASEHKIIALRWHRSPGFRSRLENLNIKCQDRQEQKMNPIMDVLQRLSSSSGPNQPNNDLGASSSPSSSSRKKVCQNHQHTSTDENSKPVHHKKCLHVAEILENDVADQHVSTVSVDEKEGNPAKHKEHLVQDSEGQITIDAGRDKCTEVTTGEYCVRERISGNAPGIPTSSILESTHTKKRVADYPNCLINAKEQKKVVPCANSTSQSSTLNFSASAEMPRKFLTSTSFMVSACEVFDREPSQTSSQTDGCTKINIAELKQAVNQSAREPDDVHVMTQPNQQRPVAVPPCNATEPFSVHNEYEFAEGAEGLYRNNIDDQTLDDGTSCPSMEGDITLIVAPGIQLMNEEDTVVDDDQGAMKSLLLDVNENELKGSIVDLTTEPDTVSENMDLLDTIDADESISLLYIPHQDEGLCNSSTSFHESISLSEQPGEERVISTDVRCTEVSTALVASSLSPSVTHQNNDDLDVTGDLDVTSTHVRHCVGDDEVEISSCNKQSSQSSKVCESFQPTEKEIMDASITSAGNTDGEFVIESREWYSVYDVSRGMKVFINRFNGNCSMEKPEEGPGKNHEARQTSEDTQFSMVTKSDTLAHPHLPHSAAPFVTSLRDKKESSHSRDPPVTHATMATIDAAMEESQEEDDELSMVKWGNSSQISGKGCATDEAPHFLKSDQAETGCRFLTSNVSEGLSSVDAKFQAKVLSSLNPCQFTKAMFNSIKVLGQVDTKFIACLVNSDYDKNPAGESNLLILVDQHAAHERIRLEMLIQDAYTPRVDTDDIDNDKTRCIRSSEVTPALRIGLSPSELRLLEAYSHKMKRIGIEYTLSGDSAAMVTHLPACVVEKEANELKRGRQTIATSMAETLIKEVLDSIQHQSGAMSSLPKTITRILNSQACHGAIKFGDTLDSDECKTLIGQLSSCDLPFQCAHGRPALMPILDFKKIKHGVSEKVTPQVWKLKYLSSGTTT</sequence>
<dbReference type="InterPro" id="IPR014790">
    <property type="entry name" value="MutL_C"/>
</dbReference>
<dbReference type="Pfam" id="PF08676">
    <property type="entry name" value="MutL_C"/>
    <property type="match status" value="1"/>
</dbReference>
<dbReference type="Gene3D" id="3.30.230.10">
    <property type="match status" value="1"/>
</dbReference>
<name>A0A7M7T5G4_STRPU</name>
<dbReference type="GO" id="GO:0005524">
    <property type="term" value="F:ATP binding"/>
    <property type="evidence" value="ECO:0007669"/>
    <property type="project" value="InterPro"/>
</dbReference>
<dbReference type="Gene3D" id="3.30.1370.100">
    <property type="entry name" value="MutL, C-terminal domain, regulatory subdomain"/>
    <property type="match status" value="1"/>
</dbReference>
<reference evidence="6" key="2">
    <citation type="submission" date="2021-01" db="UniProtKB">
        <authorList>
            <consortium name="EnsemblMetazoa"/>
        </authorList>
    </citation>
    <scope>IDENTIFICATION</scope>
</reference>